<dbReference type="EMBL" id="LJAM02000072">
    <property type="protein sequence ID" value="RAP72012.1"/>
    <property type="molecule type" value="Genomic_DNA"/>
</dbReference>
<dbReference type="GO" id="GO:0005737">
    <property type="term" value="C:cytoplasm"/>
    <property type="evidence" value="ECO:0007669"/>
    <property type="project" value="TreeGrafter"/>
</dbReference>
<dbReference type="Pfam" id="PF00903">
    <property type="entry name" value="Glyoxalase"/>
    <property type="match status" value="1"/>
</dbReference>
<sequence length="77" mass="8844">MLWGLAVFMGSQCNLFLFNKALHTMLRVGDLQRYVDFYTNVLGMKLLLTSENTEYKYTLAFVGYTEESGGTVYRAEL</sequence>
<gene>
    <name evidence="2" type="ORF">ACZ87_01161</name>
</gene>
<proteinExistence type="predicted"/>
<organism evidence="2 3">
    <name type="scientific">Candidatus Erwinia dacicola</name>
    <dbReference type="NCBI Taxonomy" id="252393"/>
    <lineage>
        <taxon>Bacteria</taxon>
        <taxon>Pseudomonadati</taxon>
        <taxon>Pseudomonadota</taxon>
        <taxon>Gammaproteobacteria</taxon>
        <taxon>Enterobacterales</taxon>
        <taxon>Erwiniaceae</taxon>
        <taxon>Erwinia</taxon>
    </lineage>
</organism>
<dbReference type="PANTHER" id="PTHR46036">
    <property type="entry name" value="LACTOYLGLUTATHIONE LYASE"/>
    <property type="match status" value="1"/>
</dbReference>
<accession>A0A328TR32</accession>
<reference evidence="2" key="1">
    <citation type="submission" date="2018-04" db="EMBL/GenBank/DDBJ databases">
        <title>Genomes of the Obligate Erwinia dacicola and Facultative Enterobacter sp. OLF Endosymbionts of the Olive Fruit fly, Bactrocera oleae.</title>
        <authorList>
            <person name="Estes A.M."/>
            <person name="Hearn D.J."/>
            <person name="Agarwal S."/>
            <person name="Pierson E.A."/>
            <person name="Dunning-Hotopp J.C."/>
        </authorList>
    </citation>
    <scope>NUCLEOTIDE SEQUENCE [LARGE SCALE GENOMIC DNA]</scope>
    <source>
        <strain evidence="2">Oroville</strain>
    </source>
</reference>
<dbReference type="PANTHER" id="PTHR46036:SF2">
    <property type="entry name" value="LACTOYLGLUTATHIONE LYASE GLX1"/>
    <property type="match status" value="1"/>
</dbReference>
<evidence type="ECO:0000313" key="2">
    <source>
        <dbReference type="EMBL" id="RAP72012.1"/>
    </source>
</evidence>
<dbReference type="Gene3D" id="3.10.180.10">
    <property type="entry name" value="2,3-Dihydroxybiphenyl 1,2-Dioxygenase, domain 1"/>
    <property type="match status" value="1"/>
</dbReference>
<dbReference type="InterPro" id="IPR037523">
    <property type="entry name" value="VOC_core"/>
</dbReference>
<dbReference type="GO" id="GO:0051213">
    <property type="term" value="F:dioxygenase activity"/>
    <property type="evidence" value="ECO:0007669"/>
    <property type="project" value="UniProtKB-KW"/>
</dbReference>
<dbReference type="PROSITE" id="PS51819">
    <property type="entry name" value="VOC"/>
    <property type="match status" value="1"/>
</dbReference>
<dbReference type="Proteomes" id="UP000244334">
    <property type="component" value="Unassembled WGS sequence"/>
</dbReference>
<protein>
    <submittedName>
        <fullName evidence="2">Glyoxalase/Bleomycin resistance /Dioxygenase superfamily protein</fullName>
    </submittedName>
</protein>
<feature type="domain" description="VOC" evidence="1">
    <location>
        <begin position="20"/>
        <end position="77"/>
    </location>
</feature>
<name>A0A328TR32_9GAMM</name>
<keyword evidence="3" id="KW-1185">Reference proteome</keyword>
<dbReference type="SUPFAM" id="SSF54593">
    <property type="entry name" value="Glyoxalase/Bleomycin resistance protein/Dihydroxybiphenyl dioxygenase"/>
    <property type="match status" value="1"/>
</dbReference>
<evidence type="ECO:0000259" key="1">
    <source>
        <dbReference type="PROSITE" id="PS51819"/>
    </source>
</evidence>
<dbReference type="InterPro" id="IPR004360">
    <property type="entry name" value="Glyas_Fos-R_dOase_dom"/>
</dbReference>
<dbReference type="AlphaFoldDB" id="A0A328TR32"/>
<evidence type="ECO:0000313" key="3">
    <source>
        <dbReference type="Proteomes" id="UP000244334"/>
    </source>
</evidence>
<dbReference type="GO" id="GO:0019243">
    <property type="term" value="P:methylglyoxal catabolic process to D-lactate via S-lactoyl-glutathione"/>
    <property type="evidence" value="ECO:0007669"/>
    <property type="project" value="TreeGrafter"/>
</dbReference>
<dbReference type="GO" id="GO:0004462">
    <property type="term" value="F:lactoylglutathione lyase activity"/>
    <property type="evidence" value="ECO:0007669"/>
    <property type="project" value="TreeGrafter"/>
</dbReference>
<comment type="caution">
    <text evidence="2">The sequence shown here is derived from an EMBL/GenBank/DDBJ whole genome shotgun (WGS) entry which is preliminary data.</text>
</comment>
<dbReference type="InterPro" id="IPR029068">
    <property type="entry name" value="Glyas_Bleomycin-R_OHBP_Dase"/>
</dbReference>